<feature type="region of interest" description="Disordered" evidence="1">
    <location>
        <begin position="258"/>
        <end position="288"/>
    </location>
</feature>
<keyword evidence="3" id="KW-1185">Reference proteome</keyword>
<evidence type="ECO:0000256" key="1">
    <source>
        <dbReference type="SAM" id="MobiDB-lite"/>
    </source>
</evidence>
<reference evidence="2 3" key="1">
    <citation type="submission" date="2018-12" db="EMBL/GenBank/DDBJ databases">
        <title>Genome sequence and assembly of Colletotrichum trifolii.</title>
        <authorList>
            <person name="Gan P."/>
            <person name="Shirasu K."/>
        </authorList>
    </citation>
    <scope>NUCLEOTIDE SEQUENCE [LARGE SCALE GENOMIC DNA]</scope>
    <source>
        <strain evidence="2 3">543-2</strain>
    </source>
</reference>
<organism evidence="2 3">
    <name type="scientific">Colletotrichum trifolii</name>
    <dbReference type="NCBI Taxonomy" id="5466"/>
    <lineage>
        <taxon>Eukaryota</taxon>
        <taxon>Fungi</taxon>
        <taxon>Dikarya</taxon>
        <taxon>Ascomycota</taxon>
        <taxon>Pezizomycotina</taxon>
        <taxon>Sordariomycetes</taxon>
        <taxon>Hypocreomycetidae</taxon>
        <taxon>Glomerellales</taxon>
        <taxon>Glomerellaceae</taxon>
        <taxon>Colletotrichum</taxon>
        <taxon>Colletotrichum orbiculare species complex</taxon>
    </lineage>
</organism>
<evidence type="ECO:0000313" key="3">
    <source>
        <dbReference type="Proteomes" id="UP000295703"/>
    </source>
</evidence>
<dbReference type="Proteomes" id="UP000295703">
    <property type="component" value="Unassembled WGS sequence"/>
</dbReference>
<name>A0A4R8RSX4_COLTR</name>
<dbReference type="AlphaFoldDB" id="A0A4R8RSX4"/>
<dbReference type="EMBL" id="RYZW01000001">
    <property type="protein sequence ID" value="TDZ75114.1"/>
    <property type="molecule type" value="Genomic_DNA"/>
</dbReference>
<proteinExistence type="predicted"/>
<protein>
    <submittedName>
        <fullName evidence="2">Uncharacterized protein</fullName>
    </submittedName>
</protein>
<sequence>MSHRLDNDPKRSLTIQILIHYPYVFDYFPQSNLNLYQCLASMLARAEVDEPTVPEPTCYRTEEESVNFFTPYVADARYILDQPSPPLFVVRVREKAVNLAIAGISTLIFTNEVRRPMRKMTRNVRNWAQAVRKTMMLLQWTRVSDMIEDFLGGNSITDNRNKEPKTSKLSLAAVETWVIYVGEQHDAHDQLPMPGGMRRLWQHAWFTDPEQNAFAKVLNIDLGHVSRGLRRRLRRAPTHVYDTEAIWELVQSIDTNTTMSAPHRPNIRHRGKTKTPGLVSGAVDTLGR</sequence>
<evidence type="ECO:0000313" key="2">
    <source>
        <dbReference type="EMBL" id="TDZ75114.1"/>
    </source>
</evidence>
<gene>
    <name evidence="2" type="ORF">CTRI78_v000048</name>
</gene>
<comment type="caution">
    <text evidence="2">The sequence shown here is derived from an EMBL/GenBank/DDBJ whole genome shotgun (WGS) entry which is preliminary data.</text>
</comment>
<accession>A0A4R8RSX4</accession>